<dbReference type="AlphaFoldDB" id="A0A953IH96"/>
<evidence type="ECO:0000259" key="1">
    <source>
        <dbReference type="Pfam" id="PF10105"/>
    </source>
</evidence>
<evidence type="ECO:0000313" key="2">
    <source>
        <dbReference type="EMBL" id="MBY6278590.1"/>
    </source>
</evidence>
<dbReference type="InterPro" id="IPR018768">
    <property type="entry name" value="DUF2344"/>
</dbReference>
<name>A0A953IH96_SYMTR</name>
<comment type="caution">
    <text evidence="2">The sequence shown here is derived from an EMBL/GenBank/DDBJ whole genome shotgun (WGS) entry which is preliminary data.</text>
</comment>
<dbReference type="RefSeq" id="WP_273382244.1">
    <property type="nucleotide sequence ID" value="NZ_PIUK01000616.1"/>
</dbReference>
<dbReference type="Pfam" id="PF10105">
    <property type="entry name" value="DUF2344"/>
    <property type="match status" value="1"/>
</dbReference>
<accession>A0A953IH96</accession>
<feature type="domain" description="DUF2344" evidence="1">
    <location>
        <begin position="1"/>
        <end position="80"/>
    </location>
</feature>
<organism evidence="2 3">
    <name type="scientific">Symbiobacterium thermophilum</name>
    <dbReference type="NCBI Taxonomy" id="2734"/>
    <lineage>
        <taxon>Bacteria</taxon>
        <taxon>Bacillati</taxon>
        <taxon>Bacillota</taxon>
        <taxon>Clostridia</taxon>
        <taxon>Eubacteriales</taxon>
        <taxon>Symbiobacteriaceae</taxon>
        <taxon>Symbiobacterium</taxon>
    </lineage>
</organism>
<reference evidence="2" key="1">
    <citation type="submission" date="2017-11" db="EMBL/GenBank/DDBJ databases">
        <title>Three new genomes from thermophilic consortium.</title>
        <authorList>
            <person name="Quaggio R."/>
            <person name="Amgarten D."/>
            <person name="Setubal J.C."/>
        </authorList>
    </citation>
    <scope>NUCLEOTIDE SEQUENCE</scope>
    <source>
        <strain evidence="2">ZCTH01-B2</strain>
    </source>
</reference>
<dbReference type="Proteomes" id="UP000732377">
    <property type="component" value="Unassembled WGS sequence"/>
</dbReference>
<evidence type="ECO:0000313" key="3">
    <source>
        <dbReference type="Proteomes" id="UP000732377"/>
    </source>
</evidence>
<feature type="non-terminal residue" evidence="2">
    <location>
        <position position="1"/>
    </location>
</feature>
<gene>
    <name evidence="2" type="ORF">CWE10_21115</name>
</gene>
<proteinExistence type="predicted"/>
<protein>
    <recommendedName>
        <fullName evidence="1">DUF2344 domain-containing protein</fullName>
    </recommendedName>
</protein>
<dbReference type="EMBL" id="PIUK01000616">
    <property type="protein sequence ID" value="MBY6278590.1"/>
    <property type="molecule type" value="Genomic_DNA"/>
</dbReference>
<sequence>SLMSRINAAEYRLTVEGAGEAPLAAAAARFLEAEQVVVNREGPSGSRSVDIRPHVYRLEVEGPGQLRALVQTGSQGNVRPEEVVAALRQLSPELAEFGLVRAHRLMLYRRDPETGACAEPWGL</sequence>